<dbReference type="AlphaFoldDB" id="A0AAD2E7V8"/>
<protein>
    <submittedName>
        <fullName evidence="1">Uncharacterized protein</fullName>
    </submittedName>
</protein>
<sequence length="117" mass="12919">MAISVATAVVPRNVAVSSSPSVHSSTKLCHLSSLQLPKELRALTIRNQRPVSKPGPRTLPLVEAKKQTFSTFDDLLENADKPVLVDFYATCSIDQFVPNWIFLLNLKSTFRALVLVL</sequence>
<proteinExistence type="predicted"/>
<dbReference type="Proteomes" id="UP000834106">
    <property type="component" value="Chromosome 15"/>
</dbReference>
<organism evidence="1 2">
    <name type="scientific">Fraxinus pennsylvanica</name>
    <dbReference type="NCBI Taxonomy" id="56036"/>
    <lineage>
        <taxon>Eukaryota</taxon>
        <taxon>Viridiplantae</taxon>
        <taxon>Streptophyta</taxon>
        <taxon>Embryophyta</taxon>
        <taxon>Tracheophyta</taxon>
        <taxon>Spermatophyta</taxon>
        <taxon>Magnoliopsida</taxon>
        <taxon>eudicotyledons</taxon>
        <taxon>Gunneridae</taxon>
        <taxon>Pentapetalae</taxon>
        <taxon>asterids</taxon>
        <taxon>lamiids</taxon>
        <taxon>Lamiales</taxon>
        <taxon>Oleaceae</taxon>
        <taxon>Oleeae</taxon>
        <taxon>Fraxinus</taxon>
    </lineage>
</organism>
<evidence type="ECO:0000313" key="2">
    <source>
        <dbReference type="Proteomes" id="UP000834106"/>
    </source>
</evidence>
<evidence type="ECO:0000313" key="1">
    <source>
        <dbReference type="EMBL" id="CAI9778016.1"/>
    </source>
</evidence>
<gene>
    <name evidence="1" type="ORF">FPE_LOCUS25446</name>
</gene>
<dbReference type="EMBL" id="OU503050">
    <property type="protein sequence ID" value="CAI9778016.1"/>
    <property type="molecule type" value="Genomic_DNA"/>
</dbReference>
<reference evidence="1" key="1">
    <citation type="submission" date="2023-05" db="EMBL/GenBank/DDBJ databases">
        <authorList>
            <person name="Huff M."/>
        </authorList>
    </citation>
    <scope>NUCLEOTIDE SEQUENCE</scope>
</reference>
<keyword evidence="2" id="KW-1185">Reference proteome</keyword>
<name>A0AAD2E7V8_9LAMI</name>
<accession>A0AAD2E7V8</accession>